<dbReference type="eggNOG" id="COG0840">
    <property type="taxonomic scope" value="Bacteria"/>
</dbReference>
<dbReference type="PATRIC" id="fig|1088721.3.peg.3978"/>
<keyword evidence="1" id="KW-0807">Transducer</keyword>
<dbReference type="Pfam" id="PF00015">
    <property type="entry name" value="MCPsignal"/>
    <property type="match status" value="1"/>
</dbReference>
<dbReference type="Proteomes" id="UP000004030">
    <property type="component" value="Unassembled WGS sequence"/>
</dbReference>
<dbReference type="GO" id="GO:0007165">
    <property type="term" value="P:signal transduction"/>
    <property type="evidence" value="ECO:0007669"/>
    <property type="project" value="UniProtKB-KW"/>
</dbReference>
<dbReference type="SUPFAM" id="SSF58104">
    <property type="entry name" value="Methyl-accepting chemotaxis protein (MCP) signaling domain"/>
    <property type="match status" value="1"/>
</dbReference>
<dbReference type="AlphaFoldDB" id="G6EI71"/>
<dbReference type="InterPro" id="IPR004090">
    <property type="entry name" value="Chemotax_Me-accpt_rcpt"/>
</dbReference>
<evidence type="ECO:0000256" key="1">
    <source>
        <dbReference type="PROSITE-ProRule" id="PRU00284"/>
    </source>
</evidence>
<protein>
    <submittedName>
        <fullName evidence="3">Methyl-accepting chemotaxis sensory transducer</fullName>
    </submittedName>
</protein>
<dbReference type="Gene3D" id="1.10.287.950">
    <property type="entry name" value="Methyl-accepting chemotaxis protein"/>
    <property type="match status" value="1"/>
</dbReference>
<evidence type="ECO:0000259" key="2">
    <source>
        <dbReference type="PROSITE" id="PS50111"/>
    </source>
</evidence>
<dbReference type="Gene3D" id="3.30.450.20">
    <property type="entry name" value="PAS domain"/>
    <property type="match status" value="1"/>
</dbReference>
<evidence type="ECO:0000313" key="3">
    <source>
        <dbReference type="EMBL" id="EHJ58812.1"/>
    </source>
</evidence>
<dbReference type="EMBL" id="AGFM01000064">
    <property type="protein sequence ID" value="EHJ58812.1"/>
    <property type="molecule type" value="Genomic_DNA"/>
</dbReference>
<dbReference type="GO" id="GO:0016020">
    <property type="term" value="C:membrane"/>
    <property type="evidence" value="ECO:0007669"/>
    <property type="project" value="InterPro"/>
</dbReference>
<keyword evidence="4" id="KW-1185">Reference proteome</keyword>
<gene>
    <name evidence="3" type="ORF">NSU_4041</name>
</gene>
<dbReference type="InterPro" id="IPR004089">
    <property type="entry name" value="MCPsignal_dom"/>
</dbReference>
<dbReference type="PRINTS" id="PR00260">
    <property type="entry name" value="CHEMTRNSDUCR"/>
</dbReference>
<organism evidence="3 4">
    <name type="scientific">Novosphingobium pentaromativorans US6-1</name>
    <dbReference type="NCBI Taxonomy" id="1088721"/>
    <lineage>
        <taxon>Bacteria</taxon>
        <taxon>Pseudomonadati</taxon>
        <taxon>Pseudomonadota</taxon>
        <taxon>Alphaproteobacteria</taxon>
        <taxon>Sphingomonadales</taxon>
        <taxon>Sphingomonadaceae</taxon>
        <taxon>Novosphingobium</taxon>
    </lineage>
</organism>
<proteinExistence type="predicted"/>
<dbReference type="OrthoDB" id="5292010at2"/>
<dbReference type="PROSITE" id="PS50111">
    <property type="entry name" value="CHEMOTAXIS_TRANSDUC_2"/>
    <property type="match status" value="1"/>
</dbReference>
<dbReference type="GO" id="GO:0004888">
    <property type="term" value="F:transmembrane signaling receptor activity"/>
    <property type="evidence" value="ECO:0007669"/>
    <property type="project" value="InterPro"/>
</dbReference>
<evidence type="ECO:0000313" key="4">
    <source>
        <dbReference type="Proteomes" id="UP000004030"/>
    </source>
</evidence>
<comment type="caution">
    <text evidence="3">The sequence shown here is derived from an EMBL/GenBank/DDBJ whole genome shotgun (WGS) entry which is preliminary data.</text>
</comment>
<sequence>MQDQIIDLALELTKVTKAKIADLDQIMMRTQILSMNARLEAARAGEAGKSFSVVAQEMGSVSREVTELSGSLNLAISENAARIQNAGEEMMMGFKGSRYADMARNAVEIMDRNLYERSCDVRWWATDSAVVSVAEQPGAEAVAHATSRLATILRSYTVYLDLWIADRSGKVIANGRPDRYHGVIGADVSREDWFRRGLATADGDDFAVCDVEKVARLGNAQVATYSTAIRAGGETGGRSVGVLGIFFDWEPQARSIVEGISLSQEERKHSKVMLLDSRYRVIASTEPGAFGKTYPLKPEAEWGYGNKDGKIVAYGLTPGYETYRGLGWYGCIESAMNAAA</sequence>
<dbReference type="RefSeq" id="WP_007014949.1">
    <property type="nucleotide sequence ID" value="NZ_AGFM01000064.1"/>
</dbReference>
<reference evidence="3 4" key="1">
    <citation type="journal article" date="2012" name="J. Bacteriol.">
        <title>Genome sequence of benzo(a)pyrene-degrading bacterium Novosphingobium pentaromativorans US6-1.</title>
        <authorList>
            <person name="Luo Y.R."/>
            <person name="Kang S.G."/>
            <person name="Kim S.J."/>
            <person name="Kim M.R."/>
            <person name="Li N."/>
            <person name="Lee J.H."/>
            <person name="Kwon K.K."/>
        </authorList>
    </citation>
    <scope>NUCLEOTIDE SEQUENCE [LARGE SCALE GENOMIC DNA]</scope>
    <source>
        <strain evidence="3 4">US6-1</strain>
    </source>
</reference>
<dbReference type="STRING" id="1088721.JI59_02190"/>
<name>G6EI71_9SPHN</name>
<accession>G6EI71</accession>
<dbReference type="SMR" id="G6EI71"/>
<dbReference type="GO" id="GO:0006935">
    <property type="term" value="P:chemotaxis"/>
    <property type="evidence" value="ECO:0007669"/>
    <property type="project" value="InterPro"/>
</dbReference>
<dbReference type="KEGG" id="npn:JI59_02190"/>
<feature type="domain" description="Methyl-accepting transducer" evidence="2">
    <location>
        <begin position="23"/>
        <end position="90"/>
    </location>
</feature>